<feature type="transmembrane region" description="Helical" evidence="1">
    <location>
        <begin position="95"/>
        <end position="117"/>
    </location>
</feature>
<proteinExistence type="predicted"/>
<name>A0A937J4U5_9GAMM</name>
<evidence type="ECO:0000313" key="3">
    <source>
        <dbReference type="Proteomes" id="UP000705230"/>
    </source>
</evidence>
<keyword evidence="1" id="KW-0812">Transmembrane</keyword>
<dbReference type="Proteomes" id="UP000705230">
    <property type="component" value="Unassembled WGS sequence"/>
</dbReference>
<protein>
    <submittedName>
        <fullName evidence="2">Uncharacterized protein</fullName>
    </submittedName>
</protein>
<sequence length="200" mass="22517">MKYFLQSFSFTFLMYFGLWIMWVHFAIDIGLDAEYPGSLVYLPHAARVICTCIFGWYAIPAMVAADFIAITFFVHGNTDFLLAGSFSFEEFINSVVANSSVFLSLLLLKLSGLSFTYHHAALTLKKSNYRHVFLITVISAFINGLVGNFIRQGLNDYDIHLYTVLRFTVGDILGTLVVLLVCTIMLSAYTDIINKSNKTN</sequence>
<reference evidence="2" key="1">
    <citation type="submission" date="2020-10" db="EMBL/GenBank/DDBJ databases">
        <title>Microbiome of the Black Sea water column analyzed by genome centric metagenomics.</title>
        <authorList>
            <person name="Cabello-Yeves P.J."/>
            <person name="Callieri C."/>
            <person name="Picazo A."/>
            <person name="Mehrshad M."/>
            <person name="Haro-Moreno J.M."/>
            <person name="Roda-Garcia J."/>
            <person name="Dzembekova N."/>
            <person name="Slabakova V."/>
            <person name="Slabakova N."/>
            <person name="Moncheva S."/>
            <person name="Rodriguez-Valera F."/>
        </authorList>
    </citation>
    <scope>NUCLEOTIDE SEQUENCE</scope>
    <source>
        <strain evidence="2">BS30m-G43</strain>
    </source>
</reference>
<dbReference type="AlphaFoldDB" id="A0A937J4U5"/>
<feature type="transmembrane region" description="Helical" evidence="1">
    <location>
        <begin position="12"/>
        <end position="31"/>
    </location>
</feature>
<keyword evidence="1" id="KW-0472">Membrane</keyword>
<comment type="caution">
    <text evidence="2">The sequence shown here is derived from an EMBL/GenBank/DDBJ whole genome shotgun (WGS) entry which is preliminary data.</text>
</comment>
<accession>A0A937J4U5</accession>
<evidence type="ECO:0000313" key="2">
    <source>
        <dbReference type="EMBL" id="MBL6902646.1"/>
    </source>
</evidence>
<gene>
    <name evidence="2" type="ORF">ISR29_00395</name>
</gene>
<feature type="transmembrane region" description="Helical" evidence="1">
    <location>
        <begin position="129"/>
        <end position="150"/>
    </location>
</feature>
<organism evidence="2 3">
    <name type="scientific">SAR86 cluster bacterium</name>
    <dbReference type="NCBI Taxonomy" id="2030880"/>
    <lineage>
        <taxon>Bacteria</taxon>
        <taxon>Pseudomonadati</taxon>
        <taxon>Pseudomonadota</taxon>
        <taxon>Gammaproteobacteria</taxon>
        <taxon>SAR86 cluster</taxon>
    </lineage>
</organism>
<feature type="transmembrane region" description="Helical" evidence="1">
    <location>
        <begin position="52"/>
        <end position="75"/>
    </location>
</feature>
<feature type="transmembrane region" description="Helical" evidence="1">
    <location>
        <begin position="170"/>
        <end position="189"/>
    </location>
</feature>
<dbReference type="EMBL" id="JADHSG010000001">
    <property type="protein sequence ID" value="MBL6902646.1"/>
    <property type="molecule type" value="Genomic_DNA"/>
</dbReference>
<evidence type="ECO:0000256" key="1">
    <source>
        <dbReference type="SAM" id="Phobius"/>
    </source>
</evidence>
<keyword evidence="1" id="KW-1133">Transmembrane helix</keyword>